<dbReference type="PANTHER" id="PTHR33991:SF1">
    <property type="entry name" value="DNA REPAIR PROTEIN RECO"/>
    <property type="match status" value="1"/>
</dbReference>
<evidence type="ECO:0000256" key="4">
    <source>
        <dbReference type="ARBA" id="ARBA00023172"/>
    </source>
</evidence>
<evidence type="ECO:0000256" key="5">
    <source>
        <dbReference type="ARBA" id="ARBA00023204"/>
    </source>
</evidence>
<protein>
    <recommendedName>
        <fullName evidence="2 7">DNA repair protein RecO</fullName>
    </recommendedName>
    <alternativeName>
        <fullName evidence="6 7">Recombination protein O</fullName>
    </alternativeName>
</protein>
<evidence type="ECO:0000313" key="9">
    <source>
        <dbReference type="EMBL" id="SEM65299.1"/>
    </source>
</evidence>
<dbReference type="Gene3D" id="2.40.50.140">
    <property type="entry name" value="Nucleic acid-binding proteins"/>
    <property type="match status" value="1"/>
</dbReference>
<evidence type="ECO:0000259" key="8">
    <source>
        <dbReference type="Pfam" id="PF11967"/>
    </source>
</evidence>
<keyword evidence="3 7" id="KW-0227">DNA damage</keyword>
<proteinExistence type="inferred from homology"/>
<dbReference type="HAMAP" id="MF_00201">
    <property type="entry name" value="RecO"/>
    <property type="match status" value="1"/>
</dbReference>
<dbReference type="Pfam" id="PF02565">
    <property type="entry name" value="RecO_C"/>
    <property type="match status" value="1"/>
</dbReference>
<dbReference type="Pfam" id="PF11967">
    <property type="entry name" value="RecO_N"/>
    <property type="match status" value="1"/>
</dbReference>
<evidence type="ECO:0000256" key="3">
    <source>
        <dbReference type="ARBA" id="ARBA00022763"/>
    </source>
</evidence>
<comment type="similarity">
    <text evidence="1 7">Belongs to the RecO family.</text>
</comment>
<dbReference type="InterPro" id="IPR012340">
    <property type="entry name" value="NA-bd_OB-fold"/>
</dbReference>
<dbReference type="NCBIfam" id="TIGR00613">
    <property type="entry name" value="reco"/>
    <property type="match status" value="1"/>
</dbReference>
<dbReference type="PANTHER" id="PTHR33991">
    <property type="entry name" value="DNA REPAIR PROTEIN RECO"/>
    <property type="match status" value="1"/>
</dbReference>
<organism evidence="9 10">
    <name type="scientific">Ligilactobacillus ruminis</name>
    <dbReference type="NCBI Taxonomy" id="1623"/>
    <lineage>
        <taxon>Bacteria</taxon>
        <taxon>Bacillati</taxon>
        <taxon>Bacillota</taxon>
        <taxon>Bacilli</taxon>
        <taxon>Lactobacillales</taxon>
        <taxon>Lactobacillaceae</taxon>
        <taxon>Ligilactobacillus</taxon>
    </lineage>
</organism>
<dbReference type="Gene3D" id="1.20.1440.120">
    <property type="entry name" value="Recombination protein O, C-terminal domain"/>
    <property type="match status" value="1"/>
</dbReference>
<keyword evidence="5 7" id="KW-0234">DNA repair</keyword>
<dbReference type="InterPro" id="IPR003717">
    <property type="entry name" value="RecO"/>
</dbReference>
<feature type="domain" description="DNA replication/recombination mediator RecO N-terminal" evidence="8">
    <location>
        <begin position="11"/>
        <end position="82"/>
    </location>
</feature>
<dbReference type="Gene3D" id="6.20.220.20">
    <property type="entry name" value="Recombination protein O, zinc-binding domain"/>
    <property type="match status" value="1"/>
</dbReference>
<dbReference type="SUPFAM" id="SSF57863">
    <property type="entry name" value="ArfGap/RecO-like zinc finger"/>
    <property type="match status" value="1"/>
</dbReference>
<dbReference type="InterPro" id="IPR042242">
    <property type="entry name" value="RecO_C"/>
</dbReference>
<comment type="caution">
    <text evidence="9">The sequence shown here is derived from an EMBL/GenBank/DDBJ whole genome shotgun (WGS) entry which is preliminary data.</text>
</comment>
<dbReference type="Proteomes" id="UP000182089">
    <property type="component" value="Unassembled WGS sequence"/>
</dbReference>
<comment type="function">
    <text evidence="7">Involved in DNA repair and RecF pathway recombination.</text>
</comment>
<evidence type="ECO:0000256" key="2">
    <source>
        <dbReference type="ARBA" id="ARBA00021310"/>
    </source>
</evidence>
<reference evidence="9 10" key="1">
    <citation type="submission" date="2016-10" db="EMBL/GenBank/DDBJ databases">
        <authorList>
            <person name="Varghese N."/>
            <person name="Submissions S."/>
        </authorList>
    </citation>
    <scope>NUCLEOTIDE SEQUENCE [LARGE SCALE GENOMIC DNA]</scope>
    <source>
        <strain evidence="9 10">WC1T17</strain>
    </source>
</reference>
<name>A0ABY1ABG2_9LACO</name>
<sequence>MVLHQGQEFLGIVSSRRDYKERDMLVKIFTDRFGFKTFYVRGVKKRGFRLGAIILPFSHGRYLGSINDQGLSYLNLGKEIDQYQQIFQDIFLNAYASYILGLAEAGIKEDSSLAAKWFGQVDQALTLIDQGFEPSIITNIMEVQMLTLFGVRPELRYCSVCQNPQRPFDYSENYGGLLCQKHWPLDPYRLHLDARTIYYLQLFSALDLKRLNSIKVKDETKQHLKQALDTIYNDQVGIYIPAKKFLQEMNEIKF</sequence>
<dbReference type="InterPro" id="IPR037278">
    <property type="entry name" value="ARFGAP/RecO"/>
</dbReference>
<dbReference type="EMBL" id="FOCC01000006">
    <property type="protein sequence ID" value="SEM65299.1"/>
    <property type="molecule type" value="Genomic_DNA"/>
</dbReference>
<keyword evidence="4 7" id="KW-0233">DNA recombination</keyword>
<dbReference type="SUPFAM" id="SSF50249">
    <property type="entry name" value="Nucleic acid-binding proteins"/>
    <property type="match status" value="1"/>
</dbReference>
<gene>
    <name evidence="7" type="primary">recO</name>
    <name evidence="9" type="ORF">SAMN05216431_10633</name>
</gene>
<evidence type="ECO:0000256" key="7">
    <source>
        <dbReference type="HAMAP-Rule" id="MF_00201"/>
    </source>
</evidence>
<dbReference type="InterPro" id="IPR022572">
    <property type="entry name" value="DNA_rep/recomb_RecO_N"/>
</dbReference>
<evidence type="ECO:0000256" key="1">
    <source>
        <dbReference type="ARBA" id="ARBA00007452"/>
    </source>
</evidence>
<evidence type="ECO:0000256" key="6">
    <source>
        <dbReference type="ARBA" id="ARBA00033409"/>
    </source>
</evidence>
<accession>A0ABY1ABG2</accession>
<evidence type="ECO:0000313" key="10">
    <source>
        <dbReference type="Proteomes" id="UP000182089"/>
    </source>
</evidence>